<dbReference type="Pfam" id="PF08167">
    <property type="entry name" value="RIX1"/>
    <property type="match status" value="1"/>
</dbReference>
<evidence type="ECO:0000256" key="4">
    <source>
        <dbReference type="SAM" id="MobiDB-lite"/>
    </source>
</evidence>
<dbReference type="OrthoDB" id="550959at2759"/>
<evidence type="ECO:0000256" key="3">
    <source>
        <dbReference type="ARBA" id="ARBA00023242"/>
    </source>
</evidence>
<name>D8TQ44_VOLCA</name>
<feature type="region of interest" description="Disordered" evidence="4">
    <location>
        <begin position="690"/>
        <end position="716"/>
    </location>
</feature>
<proteinExistence type="inferred from homology"/>
<dbReference type="GO" id="GO:0005634">
    <property type="term" value="C:nucleus"/>
    <property type="evidence" value="ECO:0007669"/>
    <property type="project" value="UniProtKB-SubCell"/>
</dbReference>
<feature type="region of interest" description="Disordered" evidence="4">
    <location>
        <begin position="887"/>
        <end position="951"/>
    </location>
</feature>
<dbReference type="PANTHER" id="PTHR34105">
    <property type="entry name" value="PROLINE-, GLUTAMIC ACID- AND LEUCINE-RICH PROTEIN 1"/>
    <property type="match status" value="1"/>
</dbReference>
<feature type="domain" description="Pre-rRNA-processing protein RIX1 N-terminal" evidence="5">
    <location>
        <begin position="25"/>
        <end position="206"/>
    </location>
</feature>
<evidence type="ECO:0000313" key="7">
    <source>
        <dbReference type="Proteomes" id="UP000001058"/>
    </source>
</evidence>
<protein>
    <recommendedName>
        <fullName evidence="5">Pre-rRNA-processing protein RIX1 N-terminal domain-containing protein</fullName>
    </recommendedName>
</protein>
<dbReference type="PANTHER" id="PTHR34105:SF1">
    <property type="entry name" value="PROLINE-, GLUTAMIC ACID- AND LEUCINE-RICH PROTEIN 1"/>
    <property type="match status" value="1"/>
</dbReference>
<keyword evidence="7" id="KW-1185">Reference proteome</keyword>
<gene>
    <name evidence="6" type="ORF">VOLCADRAFT_88848</name>
</gene>
<sequence length="951" mass="94937">METAVLTRSALLRSIILSLDKPLGPSQTAAIARQLVDNGLLTAGPDGTQGGIWAPVTELQGKFVEQLLKHLTKGEAAFRPGAAVLLGLVCFYVPARAFLSSYGEWSTALLEVVRRDSGAASRAGALRGLGDLFARVRQLLDVPGVRRDASGIGGRTLQVATPLLTDNDCQMSALAAVHSVLQALPTVARNHTASLERSLTSLMAAPTATPVARCGAAEALALLPRAAADDAAAWSTLIRKVLLSLHTALDLLLYHGGGLSALGGGGGSGVAAPDGGLGERAREQLEAVGQGVADAEGLLGAAGFVSGAGGGSAAAVVTRPDVTLTIQVTVALLQCLVHLVGRGSTSPVPVPTHAIVLLVMRMLKVDAAVLLAPGRAAPSASAQSTVLALLPDLHVSGWELLSLTARVVKSTLMPLTALVCRLLAEHLRRIKAGGAGGLAVTMSAPVRTSLYRTTTVVLRIGGFAAGRYLGADVVGMLVTELYGLSAMQQQEQSKGSAGTGGTATASIGGRAPAAAAAAAAGVSVAAAKKAKTAGDPLAGFDAAAAAAAAAAVAPVASPSDVEAQVAALEVAEALLQVYGPALSTDLRGHLDALSYHMVAVLGEAAYRIAKEPGTGAAARAADVATLRVAATRTLIASLAAPWTSRHPFFNEGLHLLSAGASGTGGVALAEVCSEGLLALEGLLRPRSSPKYTGAARAGGVSGSAAGGSTGSAQGLHLPRPRLWSMLDPVQPQLPPAAAAAVDGAAAVAGQKSTDENQVLAVPQPAAAAGDETMAATTAGEAHTMDVCPADGGNGKDCQTSSVGPSTTRPQIAAKEAATVAAAVKGKSAHGKAKRERGKWPEPGTATEPSVKGIEKRQKGVDVKAAASALDAMELDVTEQAAAAAEGAKKIEPAANPTPPSAVVAAAGPTARAAPTAPVAPAAAVFGDETEDSEGSLPEIDSGDDSGDSDDD</sequence>
<evidence type="ECO:0000256" key="2">
    <source>
        <dbReference type="ARBA" id="ARBA00010511"/>
    </source>
</evidence>
<feature type="compositionally biased region" description="Low complexity" evidence="4">
    <location>
        <begin position="900"/>
        <end position="924"/>
    </location>
</feature>
<comment type="similarity">
    <text evidence="2">Belongs to the RIX1/PELP1 family.</text>
</comment>
<feature type="region of interest" description="Disordered" evidence="4">
    <location>
        <begin position="822"/>
        <end position="858"/>
    </location>
</feature>
<dbReference type="Proteomes" id="UP000001058">
    <property type="component" value="Unassembled WGS sequence"/>
</dbReference>
<dbReference type="GeneID" id="9625199"/>
<feature type="compositionally biased region" description="Basic residues" evidence="4">
    <location>
        <begin position="826"/>
        <end position="836"/>
    </location>
</feature>
<feature type="compositionally biased region" description="Gly residues" evidence="4">
    <location>
        <begin position="699"/>
        <end position="709"/>
    </location>
</feature>
<keyword evidence="3" id="KW-0539">Nucleus</keyword>
<comment type="subcellular location">
    <subcellularLocation>
        <location evidence="1">Nucleus</location>
    </subcellularLocation>
</comment>
<dbReference type="eggNOG" id="ENOG502QR0U">
    <property type="taxonomic scope" value="Eukaryota"/>
</dbReference>
<dbReference type="EMBL" id="GL378331">
    <property type="protein sequence ID" value="EFJ50469.1"/>
    <property type="molecule type" value="Genomic_DNA"/>
</dbReference>
<dbReference type="KEGG" id="vcn:VOLCADRAFT_88848"/>
<evidence type="ECO:0000259" key="5">
    <source>
        <dbReference type="Pfam" id="PF08167"/>
    </source>
</evidence>
<organism evidence="7">
    <name type="scientific">Volvox carteri f. nagariensis</name>
    <dbReference type="NCBI Taxonomy" id="3068"/>
    <lineage>
        <taxon>Eukaryota</taxon>
        <taxon>Viridiplantae</taxon>
        <taxon>Chlorophyta</taxon>
        <taxon>core chlorophytes</taxon>
        <taxon>Chlorophyceae</taxon>
        <taxon>CS clade</taxon>
        <taxon>Chlamydomonadales</taxon>
        <taxon>Volvocaceae</taxon>
        <taxon>Volvox</taxon>
    </lineage>
</organism>
<dbReference type="InterPro" id="IPR012583">
    <property type="entry name" value="RIX1_N"/>
</dbReference>
<dbReference type="FunCoup" id="D8TQ44">
    <property type="interactions" value="752"/>
</dbReference>
<dbReference type="RefSeq" id="XP_002948594.1">
    <property type="nucleotide sequence ID" value="XM_002948548.1"/>
</dbReference>
<evidence type="ECO:0000313" key="6">
    <source>
        <dbReference type="EMBL" id="EFJ50469.1"/>
    </source>
</evidence>
<evidence type="ECO:0000256" key="1">
    <source>
        <dbReference type="ARBA" id="ARBA00004123"/>
    </source>
</evidence>
<reference evidence="6 7" key="1">
    <citation type="journal article" date="2010" name="Science">
        <title>Genomic analysis of organismal complexity in the multicellular green alga Volvox carteri.</title>
        <authorList>
            <person name="Prochnik S.E."/>
            <person name="Umen J."/>
            <person name="Nedelcu A.M."/>
            <person name="Hallmann A."/>
            <person name="Miller S.M."/>
            <person name="Nishii I."/>
            <person name="Ferris P."/>
            <person name="Kuo A."/>
            <person name="Mitros T."/>
            <person name="Fritz-Laylin L.K."/>
            <person name="Hellsten U."/>
            <person name="Chapman J."/>
            <person name="Simakov O."/>
            <person name="Rensing S.A."/>
            <person name="Terry A."/>
            <person name="Pangilinan J."/>
            <person name="Kapitonov V."/>
            <person name="Jurka J."/>
            <person name="Salamov A."/>
            <person name="Shapiro H."/>
            <person name="Schmutz J."/>
            <person name="Grimwood J."/>
            <person name="Lindquist E."/>
            <person name="Lucas S."/>
            <person name="Grigoriev I.V."/>
            <person name="Schmitt R."/>
            <person name="Kirk D."/>
            <person name="Rokhsar D.S."/>
        </authorList>
    </citation>
    <scope>NUCLEOTIDE SEQUENCE [LARGE SCALE GENOMIC DNA]</scope>
    <source>
        <strain evidence="7">f. Nagariensis / Eve</strain>
    </source>
</reference>
<accession>D8TQ44</accession>
<dbReference type="GO" id="GO:0006364">
    <property type="term" value="P:rRNA processing"/>
    <property type="evidence" value="ECO:0007669"/>
    <property type="project" value="TreeGrafter"/>
</dbReference>
<feature type="compositionally biased region" description="Acidic residues" evidence="4">
    <location>
        <begin position="940"/>
        <end position="951"/>
    </location>
</feature>
<dbReference type="InParanoid" id="D8TQ44"/>
<dbReference type="AlphaFoldDB" id="D8TQ44"/>